<name>A0A653A5K6_UNCDX</name>
<evidence type="ECO:0000313" key="1">
    <source>
        <dbReference type="EMBL" id="VBB43349.1"/>
    </source>
</evidence>
<dbReference type="EMBL" id="UPXX01000018">
    <property type="protein sequence ID" value="VBB43349.1"/>
    <property type="molecule type" value="Genomic_DNA"/>
</dbReference>
<protein>
    <submittedName>
        <fullName evidence="1">Uncharacterized protein</fullName>
    </submittedName>
</protein>
<sequence length="211" mass="23511">MQYPRPHPVIGPIPAGPVPSKAGMPSTSFHAASECGEIPCRTIPRTKIYELTLITYTLQFVCQGFFWACAHNFMTGPNAAAALPLHRGLCYTVGSKRRRSFYKFDPREALSTVQAWRERLGRPDGERPAPTEQIVRGFQAPRDFAGAAQRFCATARHQGDEAAWADCENRRHEALWEVFSRQGAAAPDATQRRRAPVVYLNLKLQDPACGQ</sequence>
<reference evidence="1" key="1">
    <citation type="submission" date="2018-07" db="EMBL/GenBank/DDBJ databases">
        <authorList>
            <consortium name="Genoscope - CEA"/>
            <person name="William W."/>
        </authorList>
    </citation>
    <scope>NUCLEOTIDE SEQUENCE</scope>
    <source>
        <strain evidence="1">IK1</strain>
    </source>
</reference>
<proteinExistence type="predicted"/>
<gene>
    <name evidence="1" type="ORF">TRIP_B250409</name>
</gene>
<organism evidence="1">
    <name type="scientific">Uncultured Desulfatiglans sp</name>
    <dbReference type="NCBI Taxonomy" id="1748965"/>
    <lineage>
        <taxon>Bacteria</taxon>
        <taxon>Pseudomonadati</taxon>
        <taxon>Thermodesulfobacteriota</taxon>
        <taxon>Desulfobacteria</taxon>
        <taxon>Desulfatiglandales</taxon>
        <taxon>Desulfatiglandaceae</taxon>
        <taxon>Desulfatiglans</taxon>
        <taxon>environmental samples</taxon>
    </lineage>
</organism>
<accession>A0A653A5K6</accession>
<dbReference type="AlphaFoldDB" id="A0A653A5K6"/>